<gene>
    <name evidence="1" type="ORF">RRG08_038356</name>
</gene>
<dbReference type="EMBL" id="JAWDGP010002004">
    <property type="protein sequence ID" value="KAK3786164.1"/>
    <property type="molecule type" value="Genomic_DNA"/>
</dbReference>
<comment type="caution">
    <text evidence="1">The sequence shown here is derived from an EMBL/GenBank/DDBJ whole genome shotgun (WGS) entry which is preliminary data.</text>
</comment>
<evidence type="ECO:0000313" key="2">
    <source>
        <dbReference type="Proteomes" id="UP001283361"/>
    </source>
</evidence>
<accession>A0AAE1DX27</accession>
<evidence type="ECO:0000313" key="1">
    <source>
        <dbReference type="EMBL" id="KAK3786164.1"/>
    </source>
</evidence>
<protein>
    <submittedName>
        <fullName evidence="1">Uncharacterized protein</fullName>
    </submittedName>
</protein>
<keyword evidence="2" id="KW-1185">Reference proteome</keyword>
<sequence>MSINLAKEYEIYFLKSQSLQKLKYRNALIILRRSTKSRTRTYLVNSQCRYIIIATDHPPVSTSVLTKR</sequence>
<organism evidence="1 2">
    <name type="scientific">Elysia crispata</name>
    <name type="common">lettuce slug</name>
    <dbReference type="NCBI Taxonomy" id="231223"/>
    <lineage>
        <taxon>Eukaryota</taxon>
        <taxon>Metazoa</taxon>
        <taxon>Spiralia</taxon>
        <taxon>Lophotrochozoa</taxon>
        <taxon>Mollusca</taxon>
        <taxon>Gastropoda</taxon>
        <taxon>Heterobranchia</taxon>
        <taxon>Euthyneura</taxon>
        <taxon>Panpulmonata</taxon>
        <taxon>Sacoglossa</taxon>
        <taxon>Placobranchoidea</taxon>
        <taxon>Plakobranchidae</taxon>
        <taxon>Elysia</taxon>
    </lineage>
</organism>
<name>A0AAE1DX27_9GAST</name>
<proteinExistence type="predicted"/>
<dbReference type="Proteomes" id="UP001283361">
    <property type="component" value="Unassembled WGS sequence"/>
</dbReference>
<reference evidence="1" key="1">
    <citation type="journal article" date="2023" name="G3 (Bethesda)">
        <title>A reference genome for the long-term kleptoplast-retaining sea slug Elysia crispata morphotype clarki.</title>
        <authorList>
            <person name="Eastman K.E."/>
            <person name="Pendleton A.L."/>
            <person name="Shaikh M.A."/>
            <person name="Suttiyut T."/>
            <person name="Ogas R."/>
            <person name="Tomko P."/>
            <person name="Gavelis G."/>
            <person name="Widhalm J.R."/>
            <person name="Wisecaver J.H."/>
        </authorList>
    </citation>
    <scope>NUCLEOTIDE SEQUENCE</scope>
    <source>
        <strain evidence="1">ECLA1</strain>
    </source>
</reference>
<dbReference type="AlphaFoldDB" id="A0AAE1DX27"/>